<keyword evidence="2" id="KW-1185">Reference proteome</keyword>
<dbReference type="EMBL" id="SWFT01000009">
    <property type="protein sequence ID" value="KAA8908279.1"/>
    <property type="molecule type" value="Genomic_DNA"/>
</dbReference>
<reference evidence="1 2" key="1">
    <citation type="submission" date="2019-07" db="EMBL/GenBank/DDBJ databases">
        <title>Genome assembly of two rare yeast pathogens: Diutina rugosa and Trichomonascus ciferrii.</title>
        <authorList>
            <person name="Mixao V."/>
            <person name="Saus E."/>
            <person name="Hansen A."/>
            <person name="Lass-Flor C."/>
            <person name="Gabaldon T."/>
        </authorList>
    </citation>
    <scope>NUCLEOTIDE SEQUENCE [LARGE SCALE GENOMIC DNA]</scope>
    <source>
        <strain evidence="1 2">CBS 613</strain>
    </source>
</reference>
<dbReference type="VEuPathDB" id="FungiDB:DIURU_000248"/>
<evidence type="ECO:0000313" key="2">
    <source>
        <dbReference type="Proteomes" id="UP000449547"/>
    </source>
</evidence>
<dbReference type="Proteomes" id="UP000449547">
    <property type="component" value="Unassembled WGS sequence"/>
</dbReference>
<protein>
    <submittedName>
        <fullName evidence="1">Uncharacterized protein</fullName>
    </submittedName>
</protein>
<evidence type="ECO:0000313" key="1">
    <source>
        <dbReference type="EMBL" id="KAA8908279.1"/>
    </source>
</evidence>
<dbReference type="GeneID" id="54778901"/>
<sequence length="215" mass="25293">MDQVPFRPSRVDAPIVHRIKDSLPTEHDRRCFMKFVMDSDEYDLINQAGIERNHQQFDQRMLALIETLPESEEYMKDMGPYVVVDNRKTYTTRMADIERALNDAVAEDFLPENRASLENDAETARQAALKELIRGYRSFFRAHIPLTEENKERFDDILDAYEFFVSVSAYRFRVELTELLRQAFNCDATLGLYYGQNYWFYVHADDGTKTVFISL</sequence>
<organism evidence="1 2">
    <name type="scientific">Diutina rugosa</name>
    <name type="common">Yeast</name>
    <name type="synonym">Candida rugosa</name>
    <dbReference type="NCBI Taxonomy" id="5481"/>
    <lineage>
        <taxon>Eukaryota</taxon>
        <taxon>Fungi</taxon>
        <taxon>Dikarya</taxon>
        <taxon>Ascomycota</taxon>
        <taxon>Saccharomycotina</taxon>
        <taxon>Pichiomycetes</taxon>
        <taxon>Debaryomycetaceae</taxon>
        <taxon>Diutina</taxon>
    </lineage>
</organism>
<proteinExistence type="predicted"/>
<comment type="caution">
    <text evidence="1">The sequence shown here is derived from an EMBL/GenBank/DDBJ whole genome shotgun (WGS) entry which is preliminary data.</text>
</comment>
<dbReference type="RefSeq" id="XP_034014964.1">
    <property type="nucleotide sequence ID" value="XM_034155135.1"/>
</dbReference>
<name>A0A642V0Q0_DIURU</name>
<gene>
    <name evidence="1" type="ORF">DIURU_000248</name>
</gene>
<accession>A0A642V0Q0</accession>
<dbReference type="AlphaFoldDB" id="A0A642V0Q0"/>